<dbReference type="InterPro" id="IPR005586">
    <property type="entry name" value="ABC_trans_aux"/>
</dbReference>
<dbReference type="Pfam" id="PF03886">
    <property type="entry name" value="ABC_trans_aux"/>
    <property type="match status" value="1"/>
</dbReference>
<dbReference type="PROSITE" id="PS51257">
    <property type="entry name" value="PROKAR_LIPOPROTEIN"/>
    <property type="match status" value="1"/>
</dbReference>
<keyword evidence="3" id="KW-1185">Reference proteome</keyword>
<proteinExistence type="predicted"/>
<evidence type="ECO:0000313" key="3">
    <source>
        <dbReference type="Proteomes" id="UP001062901"/>
    </source>
</evidence>
<evidence type="ECO:0000259" key="1">
    <source>
        <dbReference type="Pfam" id="PF03886"/>
    </source>
</evidence>
<comment type="caution">
    <text evidence="2">The sequence shown here is derived from an EMBL/GenBank/DDBJ whole genome shotgun (WGS) entry which is preliminary data.</text>
</comment>
<name>A0ABQ0NYH0_9PROT</name>
<sequence length="215" mass="22726">MVFSLKFSSLKRCYNQGRFALGCSVVMGCLALVGCSNNSPTYYTLMHQKGPSYPASLGAVQTVKVLLPSVPEQLDRDTMVLSGQSYRMVMDDGATWSEPLSTLIGHTLSANLGQRLPGRIVFSQNDAVAASPQAYVSLSITRFDLGEGRHAVIDGILSIKPGGEATGTAQSFPVHWVSPQSVSQRPQALAEALSEGVGSVADQAAQVLSGMHVPA</sequence>
<dbReference type="Gene3D" id="3.40.50.10610">
    <property type="entry name" value="ABC-type transport auxiliary lipoprotein component"/>
    <property type="match status" value="1"/>
</dbReference>
<evidence type="ECO:0000313" key="2">
    <source>
        <dbReference type="EMBL" id="GBQ06591.1"/>
    </source>
</evidence>
<protein>
    <recommendedName>
        <fullName evidence="1">ABC-type transport auxiliary lipoprotein component domain-containing protein</fullName>
    </recommendedName>
</protein>
<accession>A0ABQ0NYH0</accession>
<organism evidence="2 3">
    <name type="scientific">Saccharibacter floricola DSM 15669</name>
    <dbReference type="NCBI Taxonomy" id="1123227"/>
    <lineage>
        <taxon>Bacteria</taxon>
        <taxon>Pseudomonadati</taxon>
        <taxon>Pseudomonadota</taxon>
        <taxon>Alphaproteobacteria</taxon>
        <taxon>Acetobacterales</taxon>
        <taxon>Acetobacteraceae</taxon>
        <taxon>Saccharibacter</taxon>
    </lineage>
</organism>
<feature type="domain" description="ABC-type transport auxiliary lipoprotein component" evidence="1">
    <location>
        <begin position="43"/>
        <end position="205"/>
    </location>
</feature>
<reference evidence="2" key="1">
    <citation type="submission" date="2013-04" db="EMBL/GenBank/DDBJ databases">
        <title>The genome sequencing project of 58 acetic acid bacteria.</title>
        <authorList>
            <person name="Okamoto-Kainuma A."/>
            <person name="Ishikawa M."/>
            <person name="Umino S."/>
            <person name="Koizumi Y."/>
            <person name="Shiwa Y."/>
            <person name="Yoshikawa H."/>
            <person name="Matsutani M."/>
            <person name="Matsushita K."/>
        </authorList>
    </citation>
    <scope>NUCLEOTIDE SEQUENCE</scope>
    <source>
        <strain evidence="2">DSM 15669</strain>
    </source>
</reference>
<dbReference type="SUPFAM" id="SSF159594">
    <property type="entry name" value="XCC0632-like"/>
    <property type="match status" value="1"/>
</dbReference>
<dbReference type="RefSeq" id="WP_018980685.1">
    <property type="nucleotide sequence ID" value="NZ_BAQD01000014.1"/>
</dbReference>
<gene>
    <name evidence="2" type="ORF">AA15669_1000</name>
</gene>
<dbReference type="Proteomes" id="UP001062901">
    <property type="component" value="Unassembled WGS sequence"/>
</dbReference>
<dbReference type="EMBL" id="BAQD01000014">
    <property type="protein sequence ID" value="GBQ06591.1"/>
    <property type="molecule type" value="Genomic_DNA"/>
</dbReference>